<feature type="signal peptide" evidence="1">
    <location>
        <begin position="1"/>
        <end position="34"/>
    </location>
</feature>
<comment type="caution">
    <text evidence="2">The sequence shown here is derived from an EMBL/GenBank/DDBJ whole genome shotgun (WGS) entry which is preliminary data.</text>
</comment>
<dbReference type="AlphaFoldDB" id="A0A4R0PD50"/>
<name>A0A4R0PD50_9HYPH</name>
<organism evidence="2 3">
    <name type="scientific">Oricola cellulosilytica</name>
    <dbReference type="NCBI Taxonomy" id="1429082"/>
    <lineage>
        <taxon>Bacteria</taxon>
        <taxon>Pseudomonadati</taxon>
        <taxon>Pseudomonadota</taxon>
        <taxon>Alphaproteobacteria</taxon>
        <taxon>Hyphomicrobiales</taxon>
        <taxon>Ahrensiaceae</taxon>
        <taxon>Oricola</taxon>
    </lineage>
</organism>
<protein>
    <recommendedName>
        <fullName evidence="4">DUF2946 domain-containing protein</fullName>
    </recommendedName>
</protein>
<gene>
    <name evidence="2" type="ORF">E0D97_09755</name>
</gene>
<evidence type="ECO:0000313" key="3">
    <source>
        <dbReference type="Proteomes" id="UP000291301"/>
    </source>
</evidence>
<feature type="chain" id="PRO_5020796238" description="DUF2946 domain-containing protein" evidence="1">
    <location>
        <begin position="35"/>
        <end position="122"/>
    </location>
</feature>
<evidence type="ECO:0000313" key="2">
    <source>
        <dbReference type="EMBL" id="TCD14348.1"/>
    </source>
</evidence>
<keyword evidence="1" id="KW-0732">Signal</keyword>
<dbReference type="RefSeq" id="WP_131568289.1">
    <property type="nucleotide sequence ID" value="NZ_JAINFK010000002.1"/>
</dbReference>
<proteinExistence type="predicted"/>
<sequence length="122" mass="12668">MQPTRRIATTAMRILCVAALVLAAFAHRPAVSVAANLPAYALPDGSQAVLCLSHGAPGQQNNVVRCEFCSIAGSAAVPAQPAVASDCEYDPSISIAGFPVLLPPAAHRQRNGPTRAPPRFLI</sequence>
<accession>A0A4R0PD50</accession>
<keyword evidence="3" id="KW-1185">Reference proteome</keyword>
<dbReference type="EMBL" id="SJST01000003">
    <property type="protein sequence ID" value="TCD14348.1"/>
    <property type="molecule type" value="Genomic_DNA"/>
</dbReference>
<reference evidence="2 3" key="1">
    <citation type="journal article" date="2015" name="Antonie Van Leeuwenhoek">
        <title>Oricola cellulosilytica gen. nov., sp. nov., a cellulose-degrading bacterium of the family Phyllobacteriaceae isolated from surface seashore water, and emended descriptions of Mesorhizobium loti and Phyllobacterium myrsinacearum.</title>
        <authorList>
            <person name="Hameed A."/>
            <person name="Shahina M."/>
            <person name="Lai W.A."/>
            <person name="Lin S.Y."/>
            <person name="Young L.S."/>
            <person name="Liu Y.C."/>
            <person name="Hsu Y.H."/>
            <person name="Young C.C."/>
        </authorList>
    </citation>
    <scope>NUCLEOTIDE SEQUENCE [LARGE SCALE GENOMIC DNA]</scope>
    <source>
        <strain evidence="2 3">KCTC 52183</strain>
    </source>
</reference>
<evidence type="ECO:0008006" key="4">
    <source>
        <dbReference type="Google" id="ProtNLM"/>
    </source>
</evidence>
<evidence type="ECO:0000256" key="1">
    <source>
        <dbReference type="SAM" id="SignalP"/>
    </source>
</evidence>
<dbReference type="Proteomes" id="UP000291301">
    <property type="component" value="Unassembled WGS sequence"/>
</dbReference>